<comment type="caution">
    <text evidence="1">The sequence shown here is derived from an EMBL/GenBank/DDBJ whole genome shotgun (WGS) entry which is preliminary data.</text>
</comment>
<dbReference type="InterPro" id="IPR036078">
    <property type="entry name" value="Spo11/TopoVI_A_sf"/>
</dbReference>
<evidence type="ECO:0000313" key="2">
    <source>
        <dbReference type="Proteomes" id="UP001443914"/>
    </source>
</evidence>
<evidence type="ECO:0000313" key="1">
    <source>
        <dbReference type="EMBL" id="KAK9716447.1"/>
    </source>
</evidence>
<dbReference type="GO" id="GO:0003677">
    <property type="term" value="F:DNA binding"/>
    <property type="evidence" value="ECO:0007669"/>
    <property type="project" value="InterPro"/>
</dbReference>
<organism evidence="1 2">
    <name type="scientific">Saponaria officinalis</name>
    <name type="common">Common soapwort</name>
    <name type="synonym">Lychnis saponaria</name>
    <dbReference type="NCBI Taxonomy" id="3572"/>
    <lineage>
        <taxon>Eukaryota</taxon>
        <taxon>Viridiplantae</taxon>
        <taxon>Streptophyta</taxon>
        <taxon>Embryophyta</taxon>
        <taxon>Tracheophyta</taxon>
        <taxon>Spermatophyta</taxon>
        <taxon>Magnoliopsida</taxon>
        <taxon>eudicotyledons</taxon>
        <taxon>Gunneridae</taxon>
        <taxon>Pentapetalae</taxon>
        <taxon>Caryophyllales</taxon>
        <taxon>Caryophyllaceae</taxon>
        <taxon>Caryophylleae</taxon>
        <taxon>Saponaria</taxon>
    </lineage>
</organism>
<dbReference type="EMBL" id="JBDFQZ010000006">
    <property type="protein sequence ID" value="KAK9716447.1"/>
    <property type="molecule type" value="Genomic_DNA"/>
</dbReference>
<name>A0AAW1KET2_SAPOF</name>
<dbReference type="GO" id="GO:0005694">
    <property type="term" value="C:chromosome"/>
    <property type="evidence" value="ECO:0007669"/>
    <property type="project" value="InterPro"/>
</dbReference>
<dbReference type="SUPFAM" id="SSF56726">
    <property type="entry name" value="DNA topoisomerase IV, alpha subunit"/>
    <property type="match status" value="1"/>
</dbReference>
<protein>
    <recommendedName>
        <fullName evidence="3">Ubiquitin-like domain-containing protein</fullName>
    </recommendedName>
</protein>
<gene>
    <name evidence="1" type="ORF">RND81_06G234200</name>
</gene>
<accession>A0AAW1KET2</accession>
<evidence type="ECO:0008006" key="3">
    <source>
        <dbReference type="Google" id="ProtNLM"/>
    </source>
</evidence>
<dbReference type="AlphaFoldDB" id="A0AAW1KET2"/>
<keyword evidence="2" id="KW-1185">Reference proteome</keyword>
<dbReference type="Gene3D" id="3.40.1360.10">
    <property type="match status" value="1"/>
</dbReference>
<dbReference type="Proteomes" id="UP001443914">
    <property type="component" value="Unassembled WGS sequence"/>
</dbReference>
<reference evidence="1" key="1">
    <citation type="submission" date="2024-03" db="EMBL/GenBank/DDBJ databases">
        <title>WGS assembly of Saponaria officinalis var. Norfolk2.</title>
        <authorList>
            <person name="Jenkins J."/>
            <person name="Shu S."/>
            <person name="Grimwood J."/>
            <person name="Barry K."/>
            <person name="Goodstein D."/>
            <person name="Schmutz J."/>
            <person name="Leebens-Mack J."/>
            <person name="Osbourn A."/>
        </authorList>
    </citation>
    <scope>NUCLEOTIDE SEQUENCE [LARGE SCALE GENOMIC DNA]</scope>
    <source>
        <strain evidence="1">JIC</strain>
    </source>
</reference>
<sequence length="376" mass="43235">MDACSLAENPITVRVQPAWEQEVKLEGLSLSDTVSFVLDEIVKKFKETGILCPQPEDEWKLMLLSGRCLKRDTTLASAVNLTSGNDMRISNTIRMILLPPLIPHDINGELWSIPEREDPDMFVENSSEEDEEDDGDCYRCPFYYKGKRGKEPIFEVMSDLGINGDIKLLDENDQPISLSKVWDVASIVTDASAVLLAPNDRILKELYALNNEKRYVVLRIDIDLLSYVFLRVFRECFPAIPIVAVTDFDPAHLDIVAFLDSDVGIIRRLYKLDLIHYERSAIDVAHIKEVDIKWLGLRYAHRGKLLPEADFDALAHPVEGGFDKVMLRLLKNRNVYWKNSWFRELRHLKKYHKRVEFPSCGYESIASMISDEDWVN</sequence>
<proteinExistence type="predicted"/>